<dbReference type="Proteomes" id="UP000000267">
    <property type="component" value="Unassembled WGS sequence"/>
</dbReference>
<dbReference type="RefSeq" id="XP_001643804.1">
    <property type="nucleotide sequence ID" value="XM_001643754.1"/>
</dbReference>
<dbReference type="PhylomeDB" id="A7TP36"/>
<dbReference type="AlphaFoldDB" id="A7TP36"/>
<dbReference type="FunCoup" id="A7TP36">
    <property type="interactions" value="47"/>
</dbReference>
<dbReference type="HOGENOM" id="CLU_057737_0_0_1"/>
<name>A7TP36_VANPO</name>
<dbReference type="InParanoid" id="A7TP36"/>
<dbReference type="GeneID" id="5544076"/>
<dbReference type="OMA" id="VSACDIM"/>
<feature type="compositionally biased region" description="Polar residues" evidence="1">
    <location>
        <begin position="292"/>
        <end position="301"/>
    </location>
</feature>
<feature type="compositionally biased region" description="Basic residues" evidence="1">
    <location>
        <begin position="257"/>
        <end position="276"/>
    </location>
</feature>
<evidence type="ECO:0000256" key="1">
    <source>
        <dbReference type="SAM" id="MobiDB-lite"/>
    </source>
</evidence>
<keyword evidence="3" id="KW-1185">Reference proteome</keyword>
<dbReference type="EMBL" id="DS480438">
    <property type="protein sequence ID" value="EDO15946.1"/>
    <property type="molecule type" value="Genomic_DNA"/>
</dbReference>
<evidence type="ECO:0000313" key="2">
    <source>
        <dbReference type="EMBL" id="EDO15946.1"/>
    </source>
</evidence>
<organism evidence="3">
    <name type="scientific">Vanderwaltozyma polyspora (strain ATCC 22028 / DSM 70294 / BCRC 21397 / CBS 2163 / NBRC 10782 / NRRL Y-8283 / UCD 57-17)</name>
    <name type="common">Kluyveromyces polysporus</name>
    <dbReference type="NCBI Taxonomy" id="436907"/>
    <lineage>
        <taxon>Eukaryota</taxon>
        <taxon>Fungi</taxon>
        <taxon>Dikarya</taxon>
        <taxon>Ascomycota</taxon>
        <taxon>Saccharomycotina</taxon>
        <taxon>Saccharomycetes</taxon>
        <taxon>Saccharomycetales</taxon>
        <taxon>Saccharomycetaceae</taxon>
        <taxon>Vanderwaltozyma</taxon>
    </lineage>
</organism>
<evidence type="ECO:0000313" key="3">
    <source>
        <dbReference type="Proteomes" id="UP000000267"/>
    </source>
</evidence>
<dbReference type="STRING" id="436907.A7TP36"/>
<proteinExistence type="predicted"/>
<gene>
    <name evidence="2" type="ORF">Kpol_1044p4</name>
</gene>
<dbReference type="KEGG" id="vpo:Kpol_1044p4"/>
<sequence length="370" mass="42798">MLNSQLDNMMVVGVENSSVLSSPEVLDEDEFLDESEVKVDDTTRKYQQCLNTFVGGDPIKCIELMNKYGFLDQNLMEDSDIPILELFFNVCENIPNFKSIKSEDFVIVESILNKYLEDNDSSLNNDLTLYVKFLKSYIKFLKSDSIKDNEVRSIDLGYKVKNVIAKINVESSEDVHMEICEMIEIYFVHIEIKLQENSLTTSRYELFCKSNPVIHQLLNTKTKNGQTYYNMIMNQLTPKDQKVSKKSKPTVSSQQHQHQHQHQHNHNHNQHQHKRSNSNNKTMGDKKDKNAEQSSNNQSLTNQISRTLRRLSIFYNRLEISHRSLIVIILLIVTLSRRLRFLGKAKDLILNIKGKLAPSLMQLLNILASV</sequence>
<accession>A7TP36</accession>
<protein>
    <submittedName>
        <fullName evidence="2">Uncharacterized protein</fullName>
    </submittedName>
</protein>
<feature type="region of interest" description="Disordered" evidence="1">
    <location>
        <begin position="239"/>
        <end position="301"/>
    </location>
</feature>
<reference evidence="2 3" key="1">
    <citation type="journal article" date="2007" name="Proc. Natl. Acad. Sci. U.S.A.">
        <title>Independent sorting-out of thousands of duplicated gene pairs in two yeast species descended from a whole-genome duplication.</title>
        <authorList>
            <person name="Scannell D.R."/>
            <person name="Frank A.C."/>
            <person name="Conant G.C."/>
            <person name="Byrne K.P."/>
            <person name="Woolfit M."/>
            <person name="Wolfe K.H."/>
        </authorList>
    </citation>
    <scope>NUCLEOTIDE SEQUENCE [LARGE SCALE GENOMIC DNA]</scope>
    <source>
        <strain evidence="3">ATCC 22028 / DSM 70294 / BCRC 21397 / CBS 2163 / NBRC 10782 / NRRL Y-8283 / UCD 57-17</strain>
    </source>
</reference>